<reference evidence="2" key="1">
    <citation type="submission" date="2021-08" db="EMBL/GenBank/DDBJ databases">
        <title>WGS assembly of Ceratopteris richardii.</title>
        <authorList>
            <person name="Marchant D.B."/>
            <person name="Chen G."/>
            <person name="Jenkins J."/>
            <person name="Shu S."/>
            <person name="Leebens-Mack J."/>
            <person name="Grimwood J."/>
            <person name="Schmutz J."/>
            <person name="Soltis P."/>
            <person name="Soltis D."/>
            <person name="Chen Z.-H."/>
        </authorList>
    </citation>
    <scope>NUCLEOTIDE SEQUENCE</scope>
    <source>
        <strain evidence="2">Whitten #5841</strain>
        <tissue evidence="2">Leaf</tissue>
    </source>
</reference>
<organism evidence="2 3">
    <name type="scientific">Ceratopteris richardii</name>
    <name type="common">Triangle waterfern</name>
    <dbReference type="NCBI Taxonomy" id="49495"/>
    <lineage>
        <taxon>Eukaryota</taxon>
        <taxon>Viridiplantae</taxon>
        <taxon>Streptophyta</taxon>
        <taxon>Embryophyta</taxon>
        <taxon>Tracheophyta</taxon>
        <taxon>Polypodiopsida</taxon>
        <taxon>Polypodiidae</taxon>
        <taxon>Polypodiales</taxon>
        <taxon>Pteridineae</taxon>
        <taxon>Pteridaceae</taxon>
        <taxon>Parkerioideae</taxon>
        <taxon>Ceratopteris</taxon>
    </lineage>
</organism>
<sequence length="144" mass="15694">MGNVCMIITGVNIHRDNEIEGKGIDRNPDIEGSSTSISTSTSTSSSASNSTSYRIRNSNGSLSFPRRWITSNSKKNIPYKTPQNGTHSTSTTSPVWQRGILMGEKCELPDFSGLILYDEHGNSTQQRPCKSPKHAAHSALRLVA</sequence>
<dbReference type="AlphaFoldDB" id="A0A8T2R3P4"/>
<dbReference type="OrthoDB" id="755532at2759"/>
<dbReference type="EMBL" id="CM035435">
    <property type="protein sequence ID" value="KAH7290414.1"/>
    <property type="molecule type" value="Genomic_DNA"/>
</dbReference>
<evidence type="ECO:0000313" key="3">
    <source>
        <dbReference type="Proteomes" id="UP000825935"/>
    </source>
</evidence>
<feature type="region of interest" description="Disordered" evidence="1">
    <location>
        <begin position="19"/>
        <end position="93"/>
    </location>
</feature>
<protein>
    <submittedName>
        <fullName evidence="2">Uncharacterized protein</fullName>
    </submittedName>
</protein>
<gene>
    <name evidence="2" type="ORF">KP509_30G047500</name>
</gene>
<accession>A0A8T2R3P4</accession>
<feature type="compositionally biased region" description="Low complexity" evidence="1">
    <location>
        <begin position="33"/>
        <end position="52"/>
    </location>
</feature>
<feature type="compositionally biased region" description="Polar residues" evidence="1">
    <location>
        <begin position="69"/>
        <end position="93"/>
    </location>
</feature>
<feature type="compositionally biased region" description="Polar residues" evidence="1">
    <location>
        <begin position="53"/>
        <end position="62"/>
    </location>
</feature>
<comment type="caution">
    <text evidence="2">The sequence shown here is derived from an EMBL/GenBank/DDBJ whole genome shotgun (WGS) entry which is preliminary data.</text>
</comment>
<evidence type="ECO:0000256" key="1">
    <source>
        <dbReference type="SAM" id="MobiDB-lite"/>
    </source>
</evidence>
<dbReference type="PANTHER" id="PTHR33237:SF21">
    <property type="entry name" value="TRANSMEMBRANE PROTEIN"/>
    <property type="match status" value="1"/>
</dbReference>
<dbReference type="Proteomes" id="UP000825935">
    <property type="component" value="Chromosome 30"/>
</dbReference>
<feature type="compositionally biased region" description="Basic and acidic residues" evidence="1">
    <location>
        <begin position="19"/>
        <end position="29"/>
    </location>
</feature>
<dbReference type="PANTHER" id="PTHR33237">
    <property type="entry name" value="F2P16.13 PROTEIN-RELATED"/>
    <property type="match status" value="1"/>
</dbReference>
<proteinExistence type="predicted"/>
<name>A0A8T2R3P4_CERRI</name>
<evidence type="ECO:0000313" key="2">
    <source>
        <dbReference type="EMBL" id="KAH7290414.1"/>
    </source>
</evidence>
<keyword evidence="3" id="KW-1185">Reference proteome</keyword>
<dbReference type="EMBL" id="CM035435">
    <property type="protein sequence ID" value="KAH7290413.1"/>
    <property type="molecule type" value="Genomic_DNA"/>
</dbReference>